<name>A0AAW5MGF1_AERVE</name>
<evidence type="ECO:0000313" key="2">
    <source>
        <dbReference type="Proteomes" id="UP001204061"/>
    </source>
</evidence>
<sequence>CTASNQLKASNLVAHFKRCRVQQPHEPNPGQNQERIAHLLATKPHHNHQEMRINSPCTASNQPKASNLVAHFN</sequence>
<organism evidence="1 2">
    <name type="scientific">Aeromonas veronii</name>
    <dbReference type="NCBI Taxonomy" id="654"/>
    <lineage>
        <taxon>Bacteria</taxon>
        <taxon>Pseudomonadati</taxon>
        <taxon>Pseudomonadota</taxon>
        <taxon>Gammaproteobacteria</taxon>
        <taxon>Aeromonadales</taxon>
        <taxon>Aeromonadaceae</taxon>
        <taxon>Aeromonas</taxon>
    </lineage>
</organism>
<reference evidence="1" key="1">
    <citation type="submission" date="2022-08" db="EMBL/GenBank/DDBJ databases">
        <title>A global survey of hypervirulent Aeromonas hydrophila identified this emerging pathogen in farmed fish in the lower Mekong River basin.</title>
        <authorList>
            <person name="Xu T."/>
            <person name="Rasmussen-Ivey C.R."/>
            <person name="Moen F.S."/>
            <person name="Fernandez Bravo A."/>
            <person name="Lamy B."/>
            <person name="Beaz-Hidalgo R."/>
            <person name="Khan C.D."/>
            <person name="Castro Escarpulli G."/>
            <person name="Yasin I.S.M."/>
            <person name="Figueras M.J."/>
            <person name="Azzam Sayuti M."/>
            <person name="Karim M.M."/>
            <person name="Alam K.M."/>
            <person name="Le T.T.T."/>
            <person name="Thao N.H.P."/>
            <person name="Addo S."/>
            <person name="Duodu S."/>
            <person name="Ali S."/>
            <person name="Mey S."/>
            <person name="Somony T."/>
            <person name="Liles M.R."/>
        </authorList>
    </citation>
    <scope>NUCLEOTIDE SEQUENCE</scope>
    <source>
        <strain evidence="1">0.14</strain>
    </source>
</reference>
<feature type="non-terminal residue" evidence="1">
    <location>
        <position position="1"/>
    </location>
</feature>
<comment type="caution">
    <text evidence="1">The sequence shown here is derived from an EMBL/GenBank/DDBJ whole genome shotgun (WGS) entry which is preliminary data.</text>
</comment>
<proteinExistence type="predicted"/>
<accession>A0AAW5MGF1</accession>
<dbReference type="AlphaFoldDB" id="A0AAW5MGF1"/>
<protein>
    <submittedName>
        <fullName evidence="1">Uncharacterized protein</fullName>
    </submittedName>
</protein>
<evidence type="ECO:0000313" key="1">
    <source>
        <dbReference type="EMBL" id="MCR4450644.1"/>
    </source>
</evidence>
<gene>
    <name evidence="1" type="ORF">NS965_19875</name>
</gene>
<dbReference type="EMBL" id="JANLFC010000075">
    <property type="protein sequence ID" value="MCR4450644.1"/>
    <property type="molecule type" value="Genomic_DNA"/>
</dbReference>
<dbReference type="Proteomes" id="UP001204061">
    <property type="component" value="Unassembled WGS sequence"/>
</dbReference>
<dbReference type="RefSeq" id="WP_257725911.1">
    <property type="nucleotide sequence ID" value="NZ_JANLFC010000075.1"/>
</dbReference>